<dbReference type="InterPro" id="IPR036770">
    <property type="entry name" value="Ankyrin_rpt-contain_sf"/>
</dbReference>
<evidence type="ECO:0000313" key="3">
    <source>
        <dbReference type="EMBL" id="CAE8598218.1"/>
    </source>
</evidence>
<accession>A0A813EG42</accession>
<feature type="region of interest" description="Disordered" evidence="2">
    <location>
        <begin position="140"/>
        <end position="163"/>
    </location>
</feature>
<keyword evidence="4" id="KW-1185">Reference proteome</keyword>
<dbReference type="InterPro" id="IPR002110">
    <property type="entry name" value="Ankyrin_rpt"/>
</dbReference>
<dbReference type="AlphaFoldDB" id="A0A813EG42"/>
<reference evidence="3" key="1">
    <citation type="submission" date="2021-02" db="EMBL/GenBank/DDBJ databases">
        <authorList>
            <person name="Dougan E. K."/>
            <person name="Rhodes N."/>
            <person name="Thang M."/>
            <person name="Chan C."/>
        </authorList>
    </citation>
    <scope>NUCLEOTIDE SEQUENCE</scope>
</reference>
<dbReference type="Proteomes" id="UP000654075">
    <property type="component" value="Unassembled WGS sequence"/>
</dbReference>
<sequence length="251" mass="28551">DLSLPSGGFCGPASCVYVDPAVDTVKVDLDHVREAIWRKGLAEHQRRVEAILWSQQALSFADEEVWCMSPNHQSDGLREAKRLLQEQSDAQLREQRLRSELEAARSAERQKHRAAEEEGLRRARQERGLLQAQRLELREQHRAEASRRAREAEETARRQREAEELQAQQRVQSFLAQHGFQNGPAGRRRRLLKWSFPLHDAVRLCDSEMVALLLQAGADPTRRDYSGCTPLQLAQKLNQLDSHVSVAAALA</sequence>
<keyword evidence="1" id="KW-0040">ANK repeat</keyword>
<gene>
    <name evidence="3" type="ORF">PGLA1383_LOCUS16629</name>
</gene>
<feature type="non-terminal residue" evidence="3">
    <location>
        <position position="1"/>
    </location>
</feature>
<proteinExistence type="predicted"/>
<organism evidence="3 4">
    <name type="scientific">Polarella glacialis</name>
    <name type="common">Dinoflagellate</name>
    <dbReference type="NCBI Taxonomy" id="89957"/>
    <lineage>
        <taxon>Eukaryota</taxon>
        <taxon>Sar</taxon>
        <taxon>Alveolata</taxon>
        <taxon>Dinophyceae</taxon>
        <taxon>Suessiales</taxon>
        <taxon>Suessiaceae</taxon>
        <taxon>Polarella</taxon>
    </lineage>
</organism>
<dbReference type="EMBL" id="CAJNNV010010113">
    <property type="protein sequence ID" value="CAE8598218.1"/>
    <property type="molecule type" value="Genomic_DNA"/>
</dbReference>
<dbReference type="SUPFAM" id="SSF48403">
    <property type="entry name" value="Ankyrin repeat"/>
    <property type="match status" value="1"/>
</dbReference>
<evidence type="ECO:0000256" key="1">
    <source>
        <dbReference type="PROSITE-ProRule" id="PRU00023"/>
    </source>
</evidence>
<feature type="region of interest" description="Disordered" evidence="2">
    <location>
        <begin position="101"/>
        <end position="122"/>
    </location>
</feature>
<name>A0A813EG42_POLGL</name>
<dbReference type="PROSITE" id="PS50088">
    <property type="entry name" value="ANK_REPEAT"/>
    <property type="match status" value="1"/>
</dbReference>
<comment type="caution">
    <text evidence="3">The sequence shown here is derived from an EMBL/GenBank/DDBJ whole genome shotgun (WGS) entry which is preliminary data.</text>
</comment>
<evidence type="ECO:0000256" key="2">
    <source>
        <dbReference type="SAM" id="MobiDB-lite"/>
    </source>
</evidence>
<dbReference type="PROSITE" id="PS50297">
    <property type="entry name" value="ANK_REP_REGION"/>
    <property type="match status" value="1"/>
</dbReference>
<dbReference type="OrthoDB" id="431270at2759"/>
<protein>
    <submittedName>
        <fullName evidence="3">Uncharacterized protein</fullName>
    </submittedName>
</protein>
<feature type="repeat" description="ANK" evidence="1">
    <location>
        <begin position="193"/>
        <end position="225"/>
    </location>
</feature>
<dbReference type="Gene3D" id="1.25.40.20">
    <property type="entry name" value="Ankyrin repeat-containing domain"/>
    <property type="match status" value="1"/>
</dbReference>
<evidence type="ECO:0000313" key="4">
    <source>
        <dbReference type="Proteomes" id="UP000654075"/>
    </source>
</evidence>
<dbReference type="Pfam" id="PF13637">
    <property type="entry name" value="Ank_4"/>
    <property type="match status" value="1"/>
</dbReference>